<name>A0A4R2AXI4_9BACI</name>
<evidence type="ECO:0000256" key="1">
    <source>
        <dbReference type="SAM" id="Phobius"/>
    </source>
</evidence>
<gene>
    <name evidence="2" type="ORF">EV146_1203</name>
</gene>
<comment type="caution">
    <text evidence="2">The sequence shown here is derived from an EMBL/GenBank/DDBJ whole genome shotgun (WGS) entry which is preliminary data.</text>
</comment>
<keyword evidence="3" id="KW-1185">Reference proteome</keyword>
<dbReference type="AlphaFoldDB" id="A0A4R2AXI4"/>
<dbReference type="RefSeq" id="WP_132011407.1">
    <property type="nucleotide sequence ID" value="NZ_JABUHM010000003.1"/>
</dbReference>
<keyword evidence="1" id="KW-1133">Transmembrane helix</keyword>
<feature type="transmembrane region" description="Helical" evidence="1">
    <location>
        <begin position="7"/>
        <end position="26"/>
    </location>
</feature>
<keyword evidence="1" id="KW-0812">Transmembrane</keyword>
<dbReference type="Proteomes" id="UP000295689">
    <property type="component" value="Unassembled WGS sequence"/>
</dbReference>
<protein>
    <submittedName>
        <fullName evidence="2">Uncharacterized protein</fullName>
    </submittedName>
</protein>
<feature type="transmembrane region" description="Helical" evidence="1">
    <location>
        <begin position="38"/>
        <end position="58"/>
    </location>
</feature>
<evidence type="ECO:0000313" key="2">
    <source>
        <dbReference type="EMBL" id="TCN18405.1"/>
    </source>
</evidence>
<keyword evidence="1" id="KW-0472">Membrane</keyword>
<organism evidence="2 3">
    <name type="scientific">Mesobacillus foraminis</name>
    <dbReference type="NCBI Taxonomy" id="279826"/>
    <lineage>
        <taxon>Bacteria</taxon>
        <taxon>Bacillati</taxon>
        <taxon>Bacillota</taxon>
        <taxon>Bacilli</taxon>
        <taxon>Bacillales</taxon>
        <taxon>Bacillaceae</taxon>
        <taxon>Mesobacillus</taxon>
    </lineage>
</organism>
<reference evidence="2 3" key="1">
    <citation type="journal article" date="2015" name="Stand. Genomic Sci.">
        <title>Genomic Encyclopedia of Bacterial and Archaeal Type Strains, Phase III: the genomes of soil and plant-associated and newly described type strains.</title>
        <authorList>
            <person name="Whitman W.B."/>
            <person name="Woyke T."/>
            <person name="Klenk H.P."/>
            <person name="Zhou Y."/>
            <person name="Lilburn T.G."/>
            <person name="Beck B.J."/>
            <person name="De Vos P."/>
            <person name="Vandamme P."/>
            <person name="Eisen J.A."/>
            <person name="Garrity G."/>
            <person name="Hugenholtz P."/>
            <person name="Kyrpides N.C."/>
        </authorList>
    </citation>
    <scope>NUCLEOTIDE SEQUENCE [LARGE SCALE GENOMIC DNA]</scope>
    <source>
        <strain evidence="2 3">CV53</strain>
    </source>
</reference>
<dbReference type="EMBL" id="SLVV01000020">
    <property type="protein sequence ID" value="TCN18405.1"/>
    <property type="molecule type" value="Genomic_DNA"/>
</dbReference>
<proteinExistence type="predicted"/>
<feature type="transmembrane region" description="Helical" evidence="1">
    <location>
        <begin position="65"/>
        <end position="92"/>
    </location>
</feature>
<evidence type="ECO:0000313" key="3">
    <source>
        <dbReference type="Proteomes" id="UP000295689"/>
    </source>
</evidence>
<accession>A0A4R2AXI4</accession>
<sequence>MRDKPVNSIFSIILIPVSLLNFGLLIPWDPLMEIHERFGDMAVPTAFFGTIIGILGLLKGEPRKLALFGLIGNGIPLAAFAFIMIIMFIAYFGGPINEKFVLISTGYF</sequence>